<keyword evidence="3" id="KW-0732">Signal</keyword>
<feature type="signal peptide" evidence="3">
    <location>
        <begin position="1"/>
        <end position="20"/>
    </location>
</feature>
<evidence type="ECO:0000256" key="1">
    <source>
        <dbReference type="SAM" id="MobiDB-lite"/>
    </source>
</evidence>
<protein>
    <submittedName>
        <fullName evidence="5">Conserved plasma membrane protein</fullName>
    </submittedName>
</protein>
<feature type="transmembrane region" description="Helical" evidence="2">
    <location>
        <begin position="393"/>
        <end position="418"/>
    </location>
</feature>
<name>A0A7E4ZW37_PANRE</name>
<dbReference type="WBParaSite" id="Pan_g20832.t1">
    <property type="protein sequence ID" value="Pan_g20832.t1"/>
    <property type="gene ID" value="Pan_g20832"/>
</dbReference>
<dbReference type="AlphaFoldDB" id="A0A7E4ZW37"/>
<proteinExistence type="predicted"/>
<evidence type="ECO:0000313" key="4">
    <source>
        <dbReference type="Proteomes" id="UP000492821"/>
    </source>
</evidence>
<reference evidence="4" key="1">
    <citation type="journal article" date="2013" name="Genetics">
        <title>The draft genome and transcriptome of Panagrellus redivivus are shaped by the harsh demands of a free-living lifestyle.</title>
        <authorList>
            <person name="Srinivasan J."/>
            <person name="Dillman A.R."/>
            <person name="Macchietto M.G."/>
            <person name="Heikkinen L."/>
            <person name="Lakso M."/>
            <person name="Fracchia K.M."/>
            <person name="Antoshechkin I."/>
            <person name="Mortazavi A."/>
            <person name="Wong G."/>
            <person name="Sternberg P.W."/>
        </authorList>
    </citation>
    <scope>NUCLEOTIDE SEQUENCE [LARGE SCALE GENOMIC DNA]</scope>
    <source>
        <strain evidence="4">MT8872</strain>
    </source>
</reference>
<dbReference type="Proteomes" id="UP000492821">
    <property type="component" value="Unassembled WGS sequence"/>
</dbReference>
<reference evidence="5" key="2">
    <citation type="submission" date="2020-10" db="UniProtKB">
        <authorList>
            <consortium name="WormBaseParasite"/>
        </authorList>
    </citation>
    <scope>IDENTIFICATION</scope>
</reference>
<sequence length="564" mass="61654">MASRTLFLTVLIARFALYRAVDVPCLPPVENLDTDTKLEVALISNSNSGVPPENVEFLFSQVQCALQERYSILKVHRWHVSGDDCTILKSGSTKLNGIDHLSNNLNDTDEVPPTTLCETLDALGKCVENVASESNMRVVMALADIDSVTFTECGIFRVKDDRFRHFSSSAYNLKTVIFRFSDEVVSGLPSNLVVLPLNEDRDMDPPVDSKFELNNSSMSLLETAKSEGRMFATEMYDHFYALKRVANGLTPYVMPTTTTESSTVSTTTPLETTVTTQMPTKASTEKHYFKERVVELNHLEDNHNVTDAITVLASSTTPAPTTTTETTNTADTITNASTTALPITTAHPGENCTDDITAPIISDDSDEPKPNPGTEPAPLTRVAMQFGDTHFGLLYILFCIWTLSVLIFAIIMFIICLWPKYYHDEPVSRKPKKGVSAAKLLANPPPKPIFSDKTKSKSKEVVIKKGTSSSEKVTGTNTQNLSSEANAIAAKPPDLTTPAAVIINAKTSATNGEQSPVQKSTPDDPFAARSWRSRDSGANIVISGFRGDAAGCCRPAVVWHKLYR</sequence>
<keyword evidence="2" id="KW-1133">Transmembrane helix</keyword>
<feature type="chain" id="PRO_5028864920" evidence="3">
    <location>
        <begin position="21"/>
        <end position="564"/>
    </location>
</feature>
<evidence type="ECO:0000256" key="2">
    <source>
        <dbReference type="SAM" id="Phobius"/>
    </source>
</evidence>
<evidence type="ECO:0000256" key="3">
    <source>
        <dbReference type="SAM" id="SignalP"/>
    </source>
</evidence>
<keyword evidence="4" id="KW-1185">Reference proteome</keyword>
<accession>A0A7E4ZW37</accession>
<feature type="compositionally biased region" description="Polar residues" evidence="1">
    <location>
        <begin position="508"/>
        <end position="520"/>
    </location>
</feature>
<keyword evidence="2" id="KW-0472">Membrane</keyword>
<organism evidence="4 5">
    <name type="scientific">Panagrellus redivivus</name>
    <name type="common">Microworm</name>
    <dbReference type="NCBI Taxonomy" id="6233"/>
    <lineage>
        <taxon>Eukaryota</taxon>
        <taxon>Metazoa</taxon>
        <taxon>Ecdysozoa</taxon>
        <taxon>Nematoda</taxon>
        <taxon>Chromadorea</taxon>
        <taxon>Rhabditida</taxon>
        <taxon>Tylenchina</taxon>
        <taxon>Panagrolaimomorpha</taxon>
        <taxon>Panagrolaimoidea</taxon>
        <taxon>Panagrolaimidae</taxon>
        <taxon>Panagrellus</taxon>
    </lineage>
</organism>
<evidence type="ECO:0000313" key="5">
    <source>
        <dbReference type="WBParaSite" id="Pan_g20832.t1"/>
    </source>
</evidence>
<feature type="region of interest" description="Disordered" evidence="1">
    <location>
        <begin position="508"/>
        <end position="530"/>
    </location>
</feature>
<keyword evidence="2" id="KW-0812">Transmembrane</keyword>